<proteinExistence type="predicted"/>
<dbReference type="PANTHER" id="PTHR21325">
    <property type="entry name" value="PHOSPHOLIPASE B, PLB1"/>
    <property type="match status" value="1"/>
</dbReference>
<dbReference type="AlphaFoldDB" id="G8X1Y5"/>
<feature type="region of interest" description="Disordered" evidence="1">
    <location>
        <begin position="61"/>
        <end position="96"/>
    </location>
</feature>
<reference evidence="4" key="1">
    <citation type="submission" date="2011-12" db="EMBL/GenBank/DDBJ databases">
        <title>Complete genome sequence of Streptomyces cattleya strain DSM 46488.</title>
        <authorList>
            <person name="Ou H.-Y."/>
            <person name="Li P."/>
            <person name="Zhao C."/>
            <person name="O'Hagan D."/>
            <person name="Deng Z."/>
        </authorList>
    </citation>
    <scope>NUCLEOTIDE SEQUENCE [LARGE SCALE GENOMIC DNA]</scope>
    <source>
        <strain evidence="4">ATCC 35852 / DSM 46488 / JCM 4925 / NBRC 14057 / NRRL 8057</strain>
    </source>
</reference>
<feature type="domain" description="SGNH hydrolase-type esterase" evidence="2">
    <location>
        <begin position="101"/>
        <end position="323"/>
    </location>
</feature>
<gene>
    <name evidence="3" type="ordered locus">SCATT_15000</name>
</gene>
<dbReference type="SUPFAM" id="SSF52266">
    <property type="entry name" value="SGNH hydrolase"/>
    <property type="match status" value="1"/>
</dbReference>
<evidence type="ECO:0000313" key="4">
    <source>
        <dbReference type="Proteomes" id="UP000007842"/>
    </source>
</evidence>
<dbReference type="STRING" id="1003195.SCATT_15000"/>
<dbReference type="HOGENOM" id="CLU_1008041_0_0_11"/>
<dbReference type="EMBL" id="CP003219">
    <property type="protein sequence ID" value="AEW93871.1"/>
    <property type="molecule type" value="Genomic_DNA"/>
</dbReference>
<dbReference type="Gene3D" id="3.40.50.1110">
    <property type="entry name" value="SGNH hydrolase"/>
    <property type="match status" value="1"/>
</dbReference>
<feature type="compositionally biased region" description="Polar residues" evidence="1">
    <location>
        <begin position="74"/>
        <end position="87"/>
    </location>
</feature>
<dbReference type="InterPro" id="IPR038885">
    <property type="entry name" value="PLB1"/>
</dbReference>
<accession>G8X1Y5</accession>
<dbReference type="KEGG" id="scy:SCATT_15000"/>
<feature type="compositionally biased region" description="Low complexity" evidence="1">
    <location>
        <begin position="61"/>
        <end position="71"/>
    </location>
</feature>
<feature type="region of interest" description="Disordered" evidence="1">
    <location>
        <begin position="1"/>
        <end position="34"/>
    </location>
</feature>
<dbReference type="PATRIC" id="fig|1003195.29.peg.1505"/>
<dbReference type="InterPro" id="IPR013830">
    <property type="entry name" value="SGNH_hydro"/>
</dbReference>
<dbReference type="Pfam" id="PF13472">
    <property type="entry name" value="Lipase_GDSL_2"/>
    <property type="match status" value="1"/>
</dbReference>
<keyword evidence="4" id="KW-1185">Reference proteome</keyword>
<organism evidence="3 4">
    <name type="scientific">Streptantibioticus cattleyicolor (strain ATCC 35852 / DSM 46488 / JCM 4925 / NBRC 14057 / NRRL 8057)</name>
    <name type="common">Streptomyces cattleya</name>
    <dbReference type="NCBI Taxonomy" id="1003195"/>
    <lineage>
        <taxon>Bacteria</taxon>
        <taxon>Bacillati</taxon>
        <taxon>Actinomycetota</taxon>
        <taxon>Actinomycetes</taxon>
        <taxon>Kitasatosporales</taxon>
        <taxon>Streptomycetaceae</taxon>
        <taxon>Streptantibioticus</taxon>
    </lineage>
</organism>
<dbReference type="InterPro" id="IPR036514">
    <property type="entry name" value="SGNH_hydro_sf"/>
</dbReference>
<sequence>MRRPRRGDVPSGSARYHPVIRGDPTMRQPCSRPRTAATAALTAVTTAAAVFTLAGCGNTAARPQHAAGPAATRSAPNASGPATSTAPADTAWDPHPRSIAALGDSITRGFDACSLLEDCPDASWVTGNRPDVKSLTYRLLMGDQSRSWNLAVTGARVADLPRQAAAAARHRPALVTVLVGANDACRPTTAAMTPVGTFRRDFTEAIRTLRRTSPSTEVYVASIPDLARLWAAGQGNAAAQKVWKLGICPSMLAADAPGEAPQAAQARRTAVRERVIAYNTALRDACAGLPRCRYDAGTVFAQPFTRSDLSPWDWFHPGVPGQARLAQLAYTAITRP</sequence>
<dbReference type="PANTHER" id="PTHR21325:SF31">
    <property type="entry name" value="GH22081P-RELATED"/>
    <property type="match status" value="1"/>
</dbReference>
<dbReference type="eggNOG" id="COG2755">
    <property type="taxonomic scope" value="Bacteria"/>
</dbReference>
<dbReference type="Proteomes" id="UP000007842">
    <property type="component" value="Chromosome"/>
</dbReference>
<evidence type="ECO:0000256" key="1">
    <source>
        <dbReference type="SAM" id="MobiDB-lite"/>
    </source>
</evidence>
<name>G8X1Y5_STREN</name>
<evidence type="ECO:0000313" key="3">
    <source>
        <dbReference type="EMBL" id="AEW93871.1"/>
    </source>
</evidence>
<protein>
    <submittedName>
        <fullName evidence="3">Putative lipoprotein</fullName>
    </submittedName>
</protein>
<evidence type="ECO:0000259" key="2">
    <source>
        <dbReference type="Pfam" id="PF13472"/>
    </source>
</evidence>
<dbReference type="GO" id="GO:0004620">
    <property type="term" value="F:phospholipase activity"/>
    <property type="evidence" value="ECO:0007669"/>
    <property type="project" value="InterPro"/>
</dbReference>
<keyword evidence="3" id="KW-0449">Lipoprotein</keyword>